<feature type="region of interest" description="Disordered" evidence="2">
    <location>
        <begin position="191"/>
        <end position="215"/>
    </location>
</feature>
<keyword evidence="1" id="KW-0175">Coiled coil</keyword>
<evidence type="ECO:0000259" key="3">
    <source>
        <dbReference type="Pfam" id="PF13511"/>
    </source>
</evidence>
<keyword evidence="5" id="KW-1185">Reference proteome</keyword>
<comment type="caution">
    <text evidence="4">The sequence shown here is derived from an EMBL/GenBank/DDBJ whole genome shotgun (WGS) entry which is preliminary data.</text>
</comment>
<name>A0ABW5EZ56_9BURK</name>
<sequence>MAALILFSFSIPVLAQVYQCKDASGHVNFSDRPCASNQSGGLKERRRTDAEIYRERMQAAEANERKYQQRAAEAQQQQMEMQQRLINQQARAVQQAPANPSTTQACKEARKELEFVSSIRTISQDEKRMRTNAAISSVNASCGTSTPLMQEPPKVVVSPHGYDDDGPHPTTIGRCKGRNCFDTEGNSYRMSPNGKTLTSPQGKTCIGSGSSWNCN</sequence>
<evidence type="ECO:0000256" key="1">
    <source>
        <dbReference type="SAM" id="Coils"/>
    </source>
</evidence>
<organism evidence="4 5">
    <name type="scientific">Delftia deserti</name>
    <dbReference type="NCBI Taxonomy" id="1651218"/>
    <lineage>
        <taxon>Bacteria</taxon>
        <taxon>Pseudomonadati</taxon>
        <taxon>Pseudomonadota</taxon>
        <taxon>Betaproteobacteria</taxon>
        <taxon>Burkholderiales</taxon>
        <taxon>Comamonadaceae</taxon>
        <taxon>Delftia</taxon>
    </lineage>
</organism>
<accession>A0ABW5EZ56</accession>
<dbReference type="Pfam" id="PF13511">
    <property type="entry name" value="DUF4124"/>
    <property type="match status" value="1"/>
</dbReference>
<protein>
    <submittedName>
        <fullName evidence="4">DUF4124 domain-containing protein</fullName>
    </submittedName>
</protein>
<dbReference type="InterPro" id="IPR025392">
    <property type="entry name" value="DUF4124"/>
</dbReference>
<evidence type="ECO:0000313" key="5">
    <source>
        <dbReference type="Proteomes" id="UP001597287"/>
    </source>
</evidence>
<gene>
    <name evidence="4" type="ORF">ACFSPV_28395</name>
</gene>
<dbReference type="EMBL" id="JBHUIG010000042">
    <property type="protein sequence ID" value="MFD2322603.1"/>
    <property type="molecule type" value="Genomic_DNA"/>
</dbReference>
<proteinExistence type="predicted"/>
<evidence type="ECO:0000313" key="4">
    <source>
        <dbReference type="EMBL" id="MFD2322603.1"/>
    </source>
</evidence>
<dbReference type="RefSeq" id="WP_380105479.1">
    <property type="nucleotide sequence ID" value="NZ_JBHSIH010000001.1"/>
</dbReference>
<dbReference type="Proteomes" id="UP001597287">
    <property type="component" value="Unassembled WGS sequence"/>
</dbReference>
<feature type="domain" description="DUF4124" evidence="3">
    <location>
        <begin position="12"/>
        <end position="40"/>
    </location>
</feature>
<evidence type="ECO:0000256" key="2">
    <source>
        <dbReference type="SAM" id="MobiDB-lite"/>
    </source>
</evidence>
<feature type="coiled-coil region" evidence="1">
    <location>
        <begin position="43"/>
        <end position="92"/>
    </location>
</feature>
<reference evidence="5" key="1">
    <citation type="journal article" date="2019" name="Int. J. Syst. Evol. Microbiol.">
        <title>The Global Catalogue of Microorganisms (GCM) 10K type strain sequencing project: providing services to taxonomists for standard genome sequencing and annotation.</title>
        <authorList>
            <consortium name="The Broad Institute Genomics Platform"/>
            <consortium name="The Broad Institute Genome Sequencing Center for Infectious Disease"/>
            <person name="Wu L."/>
            <person name="Ma J."/>
        </authorList>
    </citation>
    <scope>NUCLEOTIDE SEQUENCE [LARGE SCALE GENOMIC DNA]</scope>
    <source>
        <strain evidence="5">CCUG 62793</strain>
    </source>
</reference>